<dbReference type="KEGG" id="rain:Rai3103_00755"/>
<dbReference type="AlphaFoldDB" id="A0A5Q2F6K5"/>
<dbReference type="Gene3D" id="3.40.1090.10">
    <property type="entry name" value="Cytosolic phospholipase A2 catalytic domain"/>
    <property type="match status" value="2"/>
</dbReference>
<feature type="active site" description="Proton acceptor" evidence="2">
    <location>
        <position position="206"/>
    </location>
</feature>
<dbReference type="GO" id="GO:0016042">
    <property type="term" value="P:lipid catabolic process"/>
    <property type="evidence" value="ECO:0007669"/>
    <property type="project" value="UniProtKB-UniRule"/>
</dbReference>
<accession>A0A5Q2F6K5</accession>
<feature type="short sequence motif" description="GXSXG" evidence="2">
    <location>
        <begin position="40"/>
        <end position="44"/>
    </location>
</feature>
<proteinExistence type="predicted"/>
<evidence type="ECO:0000313" key="5">
    <source>
        <dbReference type="Proteomes" id="UP000386847"/>
    </source>
</evidence>
<keyword evidence="5" id="KW-1185">Reference proteome</keyword>
<evidence type="ECO:0000259" key="3">
    <source>
        <dbReference type="PROSITE" id="PS51635"/>
    </source>
</evidence>
<dbReference type="Pfam" id="PF01734">
    <property type="entry name" value="Patatin"/>
    <property type="match status" value="1"/>
</dbReference>
<dbReference type="Proteomes" id="UP000386847">
    <property type="component" value="Chromosome"/>
</dbReference>
<dbReference type="EMBL" id="CP045725">
    <property type="protein sequence ID" value="QGF22459.1"/>
    <property type="molecule type" value="Genomic_DNA"/>
</dbReference>
<dbReference type="InterPro" id="IPR002641">
    <property type="entry name" value="PNPLA_dom"/>
</dbReference>
<dbReference type="PANTHER" id="PTHR46394:SF1">
    <property type="entry name" value="PNPLA DOMAIN-CONTAINING PROTEIN"/>
    <property type="match status" value="1"/>
</dbReference>
<protein>
    <submittedName>
        <fullName evidence="4">Esterase</fullName>
    </submittedName>
</protein>
<feature type="short sequence motif" description="GXGXXG" evidence="2">
    <location>
        <begin position="13"/>
        <end position="18"/>
    </location>
</feature>
<dbReference type="InterPro" id="IPR052580">
    <property type="entry name" value="Lipid_Hydrolase"/>
</dbReference>
<evidence type="ECO:0000313" key="4">
    <source>
        <dbReference type="EMBL" id="QGF22459.1"/>
    </source>
</evidence>
<dbReference type="PANTHER" id="PTHR46394">
    <property type="entry name" value="ANNEXIN"/>
    <property type="match status" value="1"/>
</dbReference>
<feature type="short sequence motif" description="DGA/G" evidence="2">
    <location>
        <begin position="206"/>
        <end position="208"/>
    </location>
</feature>
<dbReference type="GO" id="GO:0016787">
    <property type="term" value="F:hydrolase activity"/>
    <property type="evidence" value="ECO:0007669"/>
    <property type="project" value="UniProtKB-UniRule"/>
</dbReference>
<feature type="domain" description="PNPLA" evidence="3">
    <location>
        <begin position="9"/>
        <end position="219"/>
    </location>
</feature>
<keyword evidence="2" id="KW-0442">Lipid degradation</keyword>
<dbReference type="InterPro" id="IPR016035">
    <property type="entry name" value="Acyl_Trfase/lysoPLipase"/>
</dbReference>
<feature type="active site" description="Nucleophile" evidence="2">
    <location>
        <position position="42"/>
    </location>
</feature>
<evidence type="ECO:0000256" key="2">
    <source>
        <dbReference type="PROSITE-ProRule" id="PRU01161"/>
    </source>
</evidence>
<evidence type="ECO:0000256" key="1">
    <source>
        <dbReference type="ARBA" id="ARBA00023098"/>
    </source>
</evidence>
<keyword evidence="2" id="KW-0378">Hydrolase</keyword>
<sequence length="336" mass="37135">MAAMPEADLVMQGGGVKGIALIGAVEVLEEHGYTFHRVAGTSAGAIAASLVAAGIPAQQMVKILKEADYERFQDGSWWDNTLIGKVVGLVTHNGIYRGNYLRSWLSEQLTTYGTYGKTGTFADLAYQDPDPEHHPLPMERQFRLIVATSDISSGQLRYLPWHYPAFGKDPSGELVADAVRTSMSIPFFYRPVRWTTKDGQPTWFVDGGMLSNFPIDVFDAPPGVKPRWPTFGIMLGSKPDANLGVTNPVKGTLSFGFALLRTMTGFYDRMHIGSDDATDRTIFIDTGKIRTTQFDLSPTDRDMLYQNGRTAAENFLNGVDGRPGWDFQAYIDKNRS</sequence>
<dbReference type="CDD" id="cd07207">
    <property type="entry name" value="Pat_ExoU_VipD_like"/>
    <property type="match status" value="1"/>
</dbReference>
<dbReference type="PROSITE" id="PS51635">
    <property type="entry name" value="PNPLA"/>
    <property type="match status" value="1"/>
</dbReference>
<name>A0A5Q2F6K5_9ACTN</name>
<gene>
    <name evidence="4" type="ORF">Rai3103_00755</name>
</gene>
<organism evidence="4 5">
    <name type="scientific">Raineyella fluvialis</name>
    <dbReference type="NCBI Taxonomy" id="2662261"/>
    <lineage>
        <taxon>Bacteria</taxon>
        <taxon>Bacillati</taxon>
        <taxon>Actinomycetota</taxon>
        <taxon>Actinomycetes</taxon>
        <taxon>Propionibacteriales</taxon>
        <taxon>Propionibacteriaceae</taxon>
        <taxon>Raineyella</taxon>
    </lineage>
</organism>
<keyword evidence="1 2" id="KW-0443">Lipid metabolism</keyword>
<dbReference type="SUPFAM" id="SSF52151">
    <property type="entry name" value="FabD/lysophospholipase-like"/>
    <property type="match status" value="1"/>
</dbReference>
<reference evidence="4 5" key="1">
    <citation type="submission" date="2019-10" db="EMBL/GenBank/DDBJ databases">
        <title>Genomic analysis of Raineyella sp. CBA3103.</title>
        <authorList>
            <person name="Roh S.W."/>
        </authorList>
    </citation>
    <scope>NUCLEOTIDE SEQUENCE [LARGE SCALE GENOMIC DNA]</scope>
    <source>
        <strain evidence="4 5">CBA3103</strain>
    </source>
</reference>